<feature type="region of interest" description="Disordered" evidence="2">
    <location>
        <begin position="1"/>
        <end position="187"/>
    </location>
</feature>
<dbReference type="FunCoup" id="G3SMV7">
    <property type="interactions" value="135"/>
</dbReference>
<dbReference type="GO" id="GO:0035556">
    <property type="term" value="P:intracellular signal transduction"/>
    <property type="evidence" value="ECO:0007669"/>
    <property type="project" value="InterPro"/>
</dbReference>
<feature type="region of interest" description="Disordered" evidence="2">
    <location>
        <begin position="747"/>
        <end position="766"/>
    </location>
</feature>
<feature type="coiled-coil region" evidence="1">
    <location>
        <begin position="655"/>
        <end position="682"/>
    </location>
</feature>
<feature type="compositionally biased region" description="Pro residues" evidence="2">
    <location>
        <begin position="1075"/>
        <end position="1122"/>
    </location>
</feature>
<dbReference type="InParanoid" id="G3SMV7"/>
<feature type="compositionally biased region" description="Polar residues" evidence="2">
    <location>
        <begin position="813"/>
        <end position="827"/>
    </location>
</feature>
<dbReference type="InterPro" id="IPR015425">
    <property type="entry name" value="FH2_Formin"/>
</dbReference>
<feature type="compositionally biased region" description="Polar residues" evidence="2">
    <location>
        <begin position="170"/>
        <end position="180"/>
    </location>
</feature>
<feature type="compositionally biased region" description="Basic and acidic residues" evidence="2">
    <location>
        <begin position="1"/>
        <end position="12"/>
    </location>
</feature>
<keyword evidence="1" id="KW-0175">Coiled coil</keyword>
<dbReference type="InterPro" id="IPR000591">
    <property type="entry name" value="DEP_dom"/>
</dbReference>
<feature type="compositionally biased region" description="Low complexity" evidence="2">
    <location>
        <begin position="364"/>
        <end position="376"/>
    </location>
</feature>
<dbReference type="PROSITE" id="PS50186">
    <property type="entry name" value="DEP"/>
    <property type="match status" value="1"/>
</dbReference>
<feature type="region of interest" description="Disordered" evidence="2">
    <location>
        <begin position="591"/>
        <end position="635"/>
    </location>
</feature>
<dbReference type="HOGENOM" id="CLU_002670_2_0_1"/>
<dbReference type="FunFam" id="1.20.58.2220:FF:000030">
    <property type="entry name" value="Formin 1"/>
    <property type="match status" value="1"/>
</dbReference>
<feature type="compositionally biased region" description="Basic and acidic residues" evidence="2">
    <location>
        <begin position="608"/>
        <end position="619"/>
    </location>
</feature>
<evidence type="ECO:0000259" key="3">
    <source>
        <dbReference type="PROSITE" id="PS50186"/>
    </source>
</evidence>
<feature type="compositionally biased region" description="Low complexity" evidence="2">
    <location>
        <begin position="280"/>
        <end position="300"/>
    </location>
</feature>
<reference evidence="5" key="2">
    <citation type="submission" date="2025-08" db="UniProtKB">
        <authorList>
            <consortium name="Ensembl"/>
        </authorList>
    </citation>
    <scope>IDENTIFICATION</scope>
    <source>
        <strain evidence="5">Isolate ISIS603380</strain>
    </source>
</reference>
<evidence type="ECO:0000256" key="2">
    <source>
        <dbReference type="SAM" id="MobiDB-lite"/>
    </source>
</evidence>
<evidence type="ECO:0008006" key="7">
    <source>
        <dbReference type="Google" id="ProtNLM"/>
    </source>
</evidence>
<dbReference type="eggNOG" id="KOG1922">
    <property type="taxonomic scope" value="Eukaryota"/>
</dbReference>
<sequence>MGNQDGKLKRSAGDGSYEGGGGAEDAVVPRDVEATKKGSGGKKALGKHGKGGGGGSGEPGKKKSKSDSRASVFSNLRIRKNLSKAKGAGGSREDVLDSQALQTGELDSAHSLATKTPDLSLSADETGLSDTECADPFEVTRPGGPGPAEAGVGLRAVTEDLETAAGAQDGQRTSSGSDTDIYSFHSATEQEDLLSDIQQAIRLLQGSEEPAAPPTAAPLQPGAFLGLDRFLLGPSGEAGEAPGSPDTEQALSALSDLPESLAAEPRVPEHPPPPSGCLDSEAPSLPAAQQAAADSPSSTAFPFPETRPGEGAAEAPVLGAGDTDEEGEEDAFEDAPRGSPGEDWGQGPGEAPQRLGGEPEEEAAGPGAPAAASLPGSPSPSPRCFKPYPLITPCYIKTTTRQLSSPNHSPSQSPNQSPRIKRRLESSLSRKPTSALVSAAAPAKKHRADGGLGGGLSRSADWTEELGAREPRVGGSADLLERRAAADDVSRVSPAVAGKSAGAQAAADGFQNVFTGRTLLEKLFSQQENAPPEEAEKFCSRIIAMGLLLPFSDCFREPCNQNAQSSSTPFDQDQLYTWAAVSQPTHSLDYAEGQFPRRTPSVWPPSKPPDEDHRPKDAETDPESQPAVLEPPETCSDAAQQDVFDMKSEGQATVIQQLEQTIEDLRTKIAELEKQYPAVDMEMDAGRHGVGNGVMPAEDVCLEALRLREKDARHQRILEAKSIQTSPTGEGGLPAVTSVGTLPECLPSPVGAESAESALPSSASGPQTTFCSEISLIVSPRLIAVQLDTPQSMPSVSQPPSPPSHPWADAQGQPGSQPSHPSLSTELETSHEHSVFSSSEDSCSIPPPPPLPCTEPSSSMPGLGLAVPPPPPLPGMEVSSLPSTAIPTHPLPGTEMLPPSPPPLPSERIPPSPPLPGVQLAPPAFPTPLIPPFPGIGIPPPPPLPGVGIPPPPPLPGVGIPSPPPLPGVSIPPPPPLPGMGIPPPPPLPGMGIPPAPLPGGGAYPSPPPFCLGVTRPPFPPPLPWCGGYPLPPPLPLVWGIPLPPPSSWVWGIPPSAHLLPWRWDYPHPPPPPPPLSGAGIPPPPPLPGVGIPPAPAPPLPGTGVPPPLAPPLPPGSGPPLPLEAGSSTLPTPQVCGFLPPPLPAGLFGLGMSQDKGSRKQPIEPCRPMKPLYWTRIQLHSKRDSSPSLIWEKIEEPSIDCHEFEELFSKTAVKERKKPISDTITKTKAKQVSTLV</sequence>
<feature type="compositionally biased region" description="Polar residues" evidence="2">
    <location>
        <begin position="426"/>
        <end position="436"/>
    </location>
</feature>
<feature type="region of interest" description="Disordered" evidence="2">
    <location>
        <begin position="397"/>
        <end position="458"/>
    </location>
</feature>
<dbReference type="AlphaFoldDB" id="G3SMV7"/>
<name>G3SMV7_LOXAF</name>
<evidence type="ECO:0000313" key="5">
    <source>
        <dbReference type="Ensembl" id="ENSLAFP00000000880.3"/>
    </source>
</evidence>
<feature type="compositionally biased region" description="Basic and acidic residues" evidence="2">
    <location>
        <begin position="27"/>
        <end position="36"/>
    </location>
</feature>
<dbReference type="GeneTree" id="ENSGT00940000154289"/>
<dbReference type="STRING" id="9785.ENSLAFP00000000880"/>
<dbReference type="Ensembl" id="ENSLAFT00000001048.3">
    <property type="protein sequence ID" value="ENSLAFP00000000880.3"/>
    <property type="gene ID" value="ENSLAFG00000001045.3"/>
</dbReference>
<feature type="region of interest" description="Disordered" evidence="2">
    <location>
        <begin position="1075"/>
        <end position="1129"/>
    </location>
</feature>
<feature type="region of interest" description="Disordered" evidence="2">
    <location>
        <begin position="227"/>
        <end position="385"/>
    </location>
</feature>
<feature type="domain" description="DEP" evidence="3">
    <location>
        <begin position="510"/>
        <end position="580"/>
    </location>
</feature>
<dbReference type="PROSITE" id="PS51444">
    <property type="entry name" value="FH2"/>
    <property type="match status" value="1"/>
</dbReference>
<dbReference type="Proteomes" id="UP000007646">
    <property type="component" value="Unassembled WGS sequence"/>
</dbReference>
<feature type="compositionally biased region" description="Low complexity" evidence="2">
    <location>
        <begin position="404"/>
        <end position="418"/>
    </location>
</feature>
<keyword evidence="6" id="KW-1185">Reference proteome</keyword>
<dbReference type="InterPro" id="IPR042201">
    <property type="entry name" value="FH2_Formin_sf"/>
</dbReference>
<evidence type="ECO:0000313" key="6">
    <source>
        <dbReference type="Proteomes" id="UP000007646"/>
    </source>
</evidence>
<feature type="compositionally biased region" description="Pro residues" evidence="2">
    <location>
        <begin position="898"/>
        <end position="916"/>
    </location>
</feature>
<feature type="compositionally biased region" description="Low complexity" evidence="2">
    <location>
        <begin position="854"/>
        <end position="866"/>
    </location>
</feature>
<dbReference type="OMA" id="CNQNAQS"/>
<feature type="compositionally biased region" description="Acidic residues" evidence="2">
    <location>
        <begin position="322"/>
        <end position="333"/>
    </location>
</feature>
<feature type="domain" description="FH2" evidence="4">
    <location>
        <begin position="1159"/>
        <end position="1236"/>
    </location>
</feature>
<evidence type="ECO:0000259" key="4">
    <source>
        <dbReference type="PROSITE" id="PS51444"/>
    </source>
</evidence>
<proteinExistence type="predicted"/>
<reference evidence="5" key="3">
    <citation type="submission" date="2025-09" db="UniProtKB">
        <authorList>
            <consortium name="Ensembl"/>
        </authorList>
    </citation>
    <scope>IDENTIFICATION</scope>
    <source>
        <strain evidence="5">Isolate ISIS603380</strain>
    </source>
</reference>
<protein>
    <recommendedName>
        <fullName evidence="7">Formin 2</fullName>
    </recommendedName>
</protein>
<dbReference type="Gene3D" id="1.20.58.2220">
    <property type="entry name" value="Formin, FH2 domain"/>
    <property type="match status" value="1"/>
</dbReference>
<dbReference type="Pfam" id="PF02181">
    <property type="entry name" value="FH2"/>
    <property type="match status" value="1"/>
</dbReference>
<evidence type="ECO:0000256" key="1">
    <source>
        <dbReference type="SAM" id="Coils"/>
    </source>
</evidence>
<reference evidence="5 6" key="1">
    <citation type="submission" date="2009-06" db="EMBL/GenBank/DDBJ databases">
        <title>The Genome Sequence of Loxodonta africana (African elephant).</title>
        <authorList>
            <person name="Di Palma F."/>
            <person name="Heiman D."/>
            <person name="Young S."/>
            <person name="Johnson J."/>
            <person name="Lander E.S."/>
            <person name="Lindblad-Toh K."/>
        </authorList>
    </citation>
    <scope>NUCLEOTIDE SEQUENCE [LARGE SCALE GENOMIC DNA]</scope>
    <source>
        <strain evidence="5 6">Isolate ISIS603380</strain>
    </source>
</reference>
<feature type="compositionally biased region" description="Low complexity" evidence="2">
    <location>
        <begin position="751"/>
        <end position="766"/>
    </location>
</feature>
<organism evidence="5 6">
    <name type="scientific">Loxodonta africana</name>
    <name type="common">African elephant</name>
    <dbReference type="NCBI Taxonomy" id="9785"/>
    <lineage>
        <taxon>Eukaryota</taxon>
        <taxon>Metazoa</taxon>
        <taxon>Chordata</taxon>
        <taxon>Craniata</taxon>
        <taxon>Vertebrata</taxon>
        <taxon>Euteleostomi</taxon>
        <taxon>Mammalia</taxon>
        <taxon>Eutheria</taxon>
        <taxon>Afrotheria</taxon>
        <taxon>Proboscidea</taxon>
        <taxon>Elephantidae</taxon>
        <taxon>Loxodonta</taxon>
    </lineage>
</organism>
<feature type="region of interest" description="Disordered" evidence="2">
    <location>
        <begin position="790"/>
        <end position="923"/>
    </location>
</feature>
<accession>G3SMV7</accession>
<feature type="compositionally biased region" description="Basic and acidic residues" evidence="2">
    <location>
        <begin position="59"/>
        <end position="68"/>
    </location>
</feature>